<dbReference type="InterPro" id="IPR020612">
    <property type="entry name" value="Methylthiotransferase_CS"/>
</dbReference>
<evidence type="ECO:0000256" key="5">
    <source>
        <dbReference type="ARBA" id="ARBA00018810"/>
    </source>
</evidence>
<dbReference type="SUPFAM" id="SSF102114">
    <property type="entry name" value="Radical SAM enzymes"/>
    <property type="match status" value="1"/>
</dbReference>
<evidence type="ECO:0000256" key="9">
    <source>
        <dbReference type="ARBA" id="ARBA00022694"/>
    </source>
</evidence>
<evidence type="ECO:0000313" key="18">
    <source>
        <dbReference type="EMBL" id="GBG77947.1"/>
    </source>
</evidence>
<evidence type="ECO:0000256" key="12">
    <source>
        <dbReference type="ARBA" id="ARBA00023014"/>
    </source>
</evidence>
<keyword evidence="9" id="KW-0819">tRNA processing</keyword>
<evidence type="ECO:0000256" key="4">
    <source>
        <dbReference type="ARBA" id="ARBA00013273"/>
    </source>
</evidence>
<keyword evidence="8" id="KW-0949">S-adenosyl-L-methionine</keyword>
<dbReference type="SFLD" id="SFLDG01082">
    <property type="entry name" value="B12-binding_domain_containing"/>
    <property type="match status" value="1"/>
</dbReference>
<evidence type="ECO:0000259" key="16">
    <source>
        <dbReference type="PROSITE" id="PS51449"/>
    </source>
</evidence>
<dbReference type="PANTHER" id="PTHR11918:SF45">
    <property type="entry name" value="THREONYLCARBAMOYLADENOSINE TRNA METHYLTHIOTRANSFERASE"/>
    <property type="match status" value="1"/>
</dbReference>
<keyword evidence="19" id="KW-1185">Reference proteome</keyword>
<keyword evidence="7" id="KW-0808">Transferase</keyword>
<dbReference type="STRING" id="69332.A0A388L6M2"/>
<evidence type="ECO:0000256" key="3">
    <source>
        <dbReference type="ARBA" id="ARBA00008616"/>
    </source>
</evidence>
<keyword evidence="11" id="KW-0408">Iron</keyword>
<evidence type="ECO:0000313" key="19">
    <source>
        <dbReference type="Proteomes" id="UP000265515"/>
    </source>
</evidence>
<evidence type="ECO:0000256" key="11">
    <source>
        <dbReference type="ARBA" id="ARBA00023004"/>
    </source>
</evidence>
<evidence type="ECO:0000256" key="10">
    <source>
        <dbReference type="ARBA" id="ARBA00022723"/>
    </source>
</evidence>
<gene>
    <name evidence="18" type="ORF">CBR_g25878</name>
</gene>
<dbReference type="GO" id="GO:0035598">
    <property type="term" value="F:tRNA (N(6)-L-threonylcarbamoyladenosine(37)-C(2))-methylthiotransferase activity"/>
    <property type="evidence" value="ECO:0007669"/>
    <property type="project" value="UniProtKB-EC"/>
</dbReference>
<dbReference type="Gramene" id="GBG77947">
    <property type="protein sequence ID" value="GBG77947"/>
    <property type="gene ID" value="CBR_g25878"/>
</dbReference>
<dbReference type="InterPro" id="IPR006638">
    <property type="entry name" value="Elp3/MiaA/NifB-like_rSAM"/>
</dbReference>
<evidence type="ECO:0000256" key="1">
    <source>
        <dbReference type="ARBA" id="ARBA00001966"/>
    </source>
</evidence>
<dbReference type="InterPro" id="IPR005839">
    <property type="entry name" value="Methylthiotransferase"/>
</dbReference>
<keyword evidence="12" id="KW-0411">Iron-sulfur</keyword>
<dbReference type="FunFam" id="3.40.50.12160:FF:000009">
    <property type="entry name" value="threonylcarbamoyladenosine tRNA methylthiotransferase"/>
    <property type="match status" value="1"/>
</dbReference>
<feature type="compositionally biased region" description="Acidic residues" evidence="15">
    <location>
        <begin position="1"/>
        <end position="10"/>
    </location>
</feature>
<dbReference type="NCBIfam" id="TIGR00089">
    <property type="entry name" value="MiaB/RimO family radical SAM methylthiotransferase"/>
    <property type="match status" value="1"/>
</dbReference>
<dbReference type="InterPro" id="IPR007197">
    <property type="entry name" value="rSAM"/>
</dbReference>
<proteinExistence type="inferred from homology"/>
<dbReference type="EC" id="2.8.4.5" evidence="4"/>
<organism evidence="18 19">
    <name type="scientific">Chara braunii</name>
    <name type="common">Braun's stonewort</name>
    <dbReference type="NCBI Taxonomy" id="69332"/>
    <lineage>
        <taxon>Eukaryota</taxon>
        <taxon>Viridiplantae</taxon>
        <taxon>Streptophyta</taxon>
        <taxon>Charophyceae</taxon>
        <taxon>Charales</taxon>
        <taxon>Characeae</taxon>
        <taxon>Chara</taxon>
    </lineage>
</organism>
<dbReference type="Proteomes" id="UP000265515">
    <property type="component" value="Unassembled WGS sequence"/>
</dbReference>
<protein>
    <recommendedName>
        <fullName evidence="5">Threonylcarbamoyladenosine tRNA methylthiotransferase</fullName>
        <ecNumber evidence="4">2.8.4.5</ecNumber>
    </recommendedName>
    <alternativeName>
        <fullName evidence="13">tRNA-t(6)A37 methylthiotransferase</fullName>
    </alternativeName>
</protein>
<dbReference type="OrthoDB" id="1730074at2759"/>
<evidence type="ECO:0000256" key="2">
    <source>
        <dbReference type="ARBA" id="ARBA00002399"/>
    </source>
</evidence>
<dbReference type="EMBL" id="BFEA01000280">
    <property type="protein sequence ID" value="GBG77947.1"/>
    <property type="molecule type" value="Genomic_DNA"/>
</dbReference>
<sequence>MDADVGDIEDMVAPATDTGPPGLPSYGGSSEREPPSMPESDSEYMSGQLAEYGYNLVDSPDDADLWVVNTCTVKSPSQSAMDTLIKKGKESKKHLVIAGCVPQGDRGAKELEGLSIVGVQQIHRIVEVVEETLKGNNVRLLVRKGLPSLDLPKVRRNKYIEIIPINVGCLGACTYCKTKHARGHLGSYPIPVLVNRVRAVIAEGVCEIWLSSEDTGAYGRDIGTNLPELLQALLAELPTDGRTMLRVGMTNPPYILQHLEAIAEILCDARVYAFLHVPVQSGSDAVLKAMNREYTVAEFRQVADTLRNLVPGLHLATDIICGFPGETEEDFEATMALVKEYRFPESRRSAMGHGVWGRSSSVLIDSEKGSSGVLSSPRSAAAIGVLKEVLVRSMMEARRTARVLVRSMMEARRTAKVLVSGKGGSSMVFSKERQDAECPQASDKMDKEVGRANGAGLGKGQGQIRHQESGSRARVAVAGVCVVEQGGEVVAGFKQGFRVLAKETVHCCNPFIERGAGGGWVVEHVAMGCSADGIEDVVGRRAGGVDCDAWGVSGVKVVAGRRIVDARTWLQGAGGQCSSGGGPRGRGGGGGSGYGRAGSGGAGSLVGGAAGLGAIGLLMPQLAATETTAVGLEEGAFGRVELFETGGLGGGERLGGQALSFHPHEMDSLEILLGELGWVKGLGRGVKVVVGGHGVGKPGAVGGGWLLRAEVRKAIMVEEAGKEIGERELGLMGEGCGEVGEAYPLDARDEDVVGNESRRDVEAEGANVMDESLGGAGLAEVAKLIDVVIDGLLRTEGGDEKVGPLEEGDAGKAVGSAVVGFGILNLREEKEDVLMGEAEERRDIGGVEGAGNVPVAGDDASEVVEVAVVGRGVVAEGMVEVVRRGWVRREERRRGVVRVVVAALVVGCEEGRETGREVTGVEEGVVEDGGLDDEAWPAWPAERLWPDWPEEGGWLFWLEEDGWPVWPAGVDWMDWPEEEGGDDIVTTVMAGVWFSREATRSDMEVMEASILRSEAESA</sequence>
<dbReference type="PROSITE" id="PS01278">
    <property type="entry name" value="MTTASE_RADICAL"/>
    <property type="match status" value="1"/>
</dbReference>
<feature type="domain" description="MTTase N-terminal" evidence="16">
    <location>
        <begin position="26"/>
        <end position="134"/>
    </location>
</feature>
<dbReference type="PROSITE" id="PS51449">
    <property type="entry name" value="MTTASE_N"/>
    <property type="match status" value="1"/>
</dbReference>
<dbReference type="PROSITE" id="PS51918">
    <property type="entry name" value="RADICAL_SAM"/>
    <property type="match status" value="1"/>
</dbReference>
<evidence type="ECO:0000256" key="6">
    <source>
        <dbReference type="ARBA" id="ARBA00022485"/>
    </source>
</evidence>
<dbReference type="SFLD" id="SFLDS00029">
    <property type="entry name" value="Radical_SAM"/>
    <property type="match status" value="1"/>
</dbReference>
<dbReference type="FunFam" id="3.80.30.20:FF:000002">
    <property type="entry name" value="threonylcarbamoyladenosine tRNA methylthiotransferase isoform X2"/>
    <property type="match status" value="1"/>
</dbReference>
<comment type="similarity">
    <text evidence="3">Belongs to the methylthiotransferase family. CDKAL1 subfamily.</text>
</comment>
<dbReference type="Gene3D" id="3.80.30.20">
    <property type="entry name" value="tm_1862 like domain"/>
    <property type="match status" value="1"/>
</dbReference>
<dbReference type="GO" id="GO:0046872">
    <property type="term" value="F:metal ion binding"/>
    <property type="evidence" value="ECO:0007669"/>
    <property type="project" value="UniProtKB-KW"/>
</dbReference>
<evidence type="ECO:0000256" key="8">
    <source>
        <dbReference type="ARBA" id="ARBA00022691"/>
    </source>
</evidence>
<dbReference type="SMART" id="SM00729">
    <property type="entry name" value="Elp3"/>
    <property type="match status" value="1"/>
</dbReference>
<dbReference type="Gene3D" id="3.40.50.12160">
    <property type="entry name" value="Methylthiotransferase, N-terminal domain"/>
    <property type="match status" value="1"/>
</dbReference>
<dbReference type="InterPro" id="IPR058240">
    <property type="entry name" value="rSAM_sf"/>
</dbReference>
<comment type="caution">
    <text evidence="18">The sequence shown here is derived from an EMBL/GenBank/DDBJ whole genome shotgun (WGS) entry which is preliminary data.</text>
</comment>
<dbReference type="AlphaFoldDB" id="A0A388L6M2"/>
<dbReference type="Pfam" id="PF04055">
    <property type="entry name" value="Radical_SAM"/>
    <property type="match status" value="1"/>
</dbReference>
<dbReference type="InterPro" id="IPR013848">
    <property type="entry name" value="Methylthiotransferase_N"/>
</dbReference>
<dbReference type="NCBIfam" id="TIGR01578">
    <property type="entry name" value="MiaB-like-B"/>
    <property type="match status" value="1"/>
</dbReference>
<dbReference type="InterPro" id="IPR023404">
    <property type="entry name" value="rSAM_horseshoe"/>
</dbReference>
<dbReference type="GO" id="GO:0051539">
    <property type="term" value="F:4 iron, 4 sulfur cluster binding"/>
    <property type="evidence" value="ECO:0007669"/>
    <property type="project" value="UniProtKB-KW"/>
</dbReference>
<evidence type="ECO:0000259" key="17">
    <source>
        <dbReference type="PROSITE" id="PS51918"/>
    </source>
</evidence>
<feature type="region of interest" description="Disordered" evidence="15">
    <location>
        <begin position="1"/>
        <end position="43"/>
    </location>
</feature>
<comment type="catalytic activity">
    <reaction evidence="14">
        <text>N(6)-L-threonylcarbamoyladenosine(37) in tRNA + (sulfur carrier)-SH + AH2 + 2 S-adenosyl-L-methionine = 2-methylsulfanyl-N(6)-L-threonylcarbamoyladenosine(37) in tRNA + (sulfur carrier)-H + 5'-deoxyadenosine + L-methionine + A + S-adenosyl-L-homocysteine + 2 H(+)</text>
        <dbReference type="Rhea" id="RHEA:37075"/>
        <dbReference type="Rhea" id="RHEA-COMP:10163"/>
        <dbReference type="Rhea" id="RHEA-COMP:11092"/>
        <dbReference type="Rhea" id="RHEA-COMP:14737"/>
        <dbReference type="Rhea" id="RHEA-COMP:14739"/>
        <dbReference type="ChEBI" id="CHEBI:13193"/>
        <dbReference type="ChEBI" id="CHEBI:15378"/>
        <dbReference type="ChEBI" id="CHEBI:17319"/>
        <dbReference type="ChEBI" id="CHEBI:17499"/>
        <dbReference type="ChEBI" id="CHEBI:29917"/>
        <dbReference type="ChEBI" id="CHEBI:57844"/>
        <dbReference type="ChEBI" id="CHEBI:57856"/>
        <dbReference type="ChEBI" id="CHEBI:59789"/>
        <dbReference type="ChEBI" id="CHEBI:64428"/>
        <dbReference type="ChEBI" id="CHEBI:74418"/>
        <dbReference type="ChEBI" id="CHEBI:74420"/>
        <dbReference type="EC" id="2.8.4.5"/>
    </reaction>
</comment>
<evidence type="ECO:0000256" key="13">
    <source>
        <dbReference type="ARBA" id="ARBA00031213"/>
    </source>
</evidence>
<comment type="cofactor">
    <cofactor evidence="1">
        <name>[4Fe-4S] cluster</name>
        <dbReference type="ChEBI" id="CHEBI:49883"/>
    </cofactor>
</comment>
<reference evidence="18 19" key="1">
    <citation type="journal article" date="2018" name="Cell">
        <title>The Chara Genome: Secondary Complexity and Implications for Plant Terrestrialization.</title>
        <authorList>
            <person name="Nishiyama T."/>
            <person name="Sakayama H."/>
            <person name="Vries J.D."/>
            <person name="Buschmann H."/>
            <person name="Saint-Marcoux D."/>
            <person name="Ullrich K.K."/>
            <person name="Haas F.B."/>
            <person name="Vanderstraeten L."/>
            <person name="Becker D."/>
            <person name="Lang D."/>
            <person name="Vosolsobe S."/>
            <person name="Rombauts S."/>
            <person name="Wilhelmsson P.K.I."/>
            <person name="Janitza P."/>
            <person name="Kern R."/>
            <person name="Heyl A."/>
            <person name="Rumpler F."/>
            <person name="Villalobos L.I.A.C."/>
            <person name="Clay J.M."/>
            <person name="Skokan R."/>
            <person name="Toyoda A."/>
            <person name="Suzuki Y."/>
            <person name="Kagoshima H."/>
            <person name="Schijlen E."/>
            <person name="Tajeshwar N."/>
            <person name="Catarino B."/>
            <person name="Hetherington A.J."/>
            <person name="Saltykova A."/>
            <person name="Bonnot C."/>
            <person name="Breuninger H."/>
            <person name="Symeonidi A."/>
            <person name="Radhakrishnan G.V."/>
            <person name="Van Nieuwerburgh F."/>
            <person name="Deforce D."/>
            <person name="Chang C."/>
            <person name="Karol K.G."/>
            <person name="Hedrich R."/>
            <person name="Ulvskov P."/>
            <person name="Glockner G."/>
            <person name="Delwiche C.F."/>
            <person name="Petrasek J."/>
            <person name="Van de Peer Y."/>
            <person name="Friml J."/>
            <person name="Beilby M."/>
            <person name="Dolan L."/>
            <person name="Kohara Y."/>
            <person name="Sugano S."/>
            <person name="Fujiyama A."/>
            <person name="Delaux P.-M."/>
            <person name="Quint M."/>
            <person name="TheiBen G."/>
            <person name="Hagemann M."/>
            <person name="Harholt J."/>
            <person name="Dunand C."/>
            <person name="Zachgo S."/>
            <person name="Langdale J."/>
            <person name="Maumus F."/>
            <person name="Straeten D.V.D."/>
            <person name="Gould S.B."/>
            <person name="Rensing S.A."/>
        </authorList>
    </citation>
    <scope>NUCLEOTIDE SEQUENCE [LARGE SCALE GENOMIC DNA]</scope>
    <source>
        <strain evidence="18 19">S276</strain>
    </source>
</reference>
<feature type="region of interest" description="Disordered" evidence="15">
    <location>
        <begin position="574"/>
        <end position="593"/>
    </location>
</feature>
<dbReference type="Pfam" id="PF00919">
    <property type="entry name" value="UPF0004"/>
    <property type="match status" value="1"/>
</dbReference>
<evidence type="ECO:0000256" key="15">
    <source>
        <dbReference type="SAM" id="MobiDB-lite"/>
    </source>
</evidence>
<dbReference type="PANTHER" id="PTHR11918">
    <property type="entry name" value="RADICAL SAM PROTEINS"/>
    <property type="match status" value="1"/>
</dbReference>
<dbReference type="GO" id="GO:0005783">
    <property type="term" value="C:endoplasmic reticulum"/>
    <property type="evidence" value="ECO:0007669"/>
    <property type="project" value="TreeGrafter"/>
</dbReference>
<keyword evidence="10" id="KW-0479">Metal-binding</keyword>
<evidence type="ECO:0000256" key="14">
    <source>
        <dbReference type="ARBA" id="ARBA00051661"/>
    </source>
</evidence>
<keyword evidence="6" id="KW-0004">4Fe-4S</keyword>
<accession>A0A388L6M2</accession>
<dbReference type="InterPro" id="IPR006466">
    <property type="entry name" value="MiaB-like_arc_euk"/>
</dbReference>
<comment type="function">
    <text evidence="2">Catalyzes the methylthiolation of N6-threonylcarbamoyladenosine (t(6)A), leading to the formation of 2-methylthio-N6-threonylcarbamoyladenosine (ms(2)t(6)A) at position 37 in tRNAs that read codons beginning with adenine.</text>
</comment>
<dbReference type="InterPro" id="IPR038135">
    <property type="entry name" value="Methylthiotransferase_N_sf"/>
</dbReference>
<evidence type="ECO:0000256" key="7">
    <source>
        <dbReference type="ARBA" id="ARBA00022679"/>
    </source>
</evidence>
<name>A0A388L6M2_CHABU</name>
<feature type="domain" description="Radical SAM core" evidence="17">
    <location>
        <begin position="155"/>
        <end position="386"/>
    </location>
</feature>